<evidence type="ECO:0000256" key="2">
    <source>
        <dbReference type="ARBA" id="ARBA00022833"/>
    </source>
</evidence>
<dbReference type="PANTHER" id="PTHR36206">
    <property type="entry name" value="ASPERCRYPTIN BIOSYNTHESIS CLUSTER-SPECIFIC TRANSCRIPTION REGULATOR ATNN-RELATED"/>
    <property type="match status" value="1"/>
</dbReference>
<dbReference type="Proteomes" id="UP000094801">
    <property type="component" value="Unassembled WGS sequence"/>
</dbReference>
<dbReference type="InterPro" id="IPR036864">
    <property type="entry name" value="Zn2-C6_fun-type_DNA-bd_sf"/>
</dbReference>
<dbReference type="InterPro" id="IPR052360">
    <property type="entry name" value="Transcr_Regulatory_Proteins"/>
</dbReference>
<dbReference type="GO" id="GO:0003677">
    <property type="term" value="F:DNA binding"/>
    <property type="evidence" value="ECO:0007669"/>
    <property type="project" value="UniProtKB-KW"/>
</dbReference>
<reference evidence="10" key="1">
    <citation type="submission" date="2016-04" db="EMBL/GenBank/DDBJ databases">
        <title>Comparative genomics of biotechnologically important yeasts.</title>
        <authorList>
            <consortium name="DOE Joint Genome Institute"/>
            <person name="Riley R."/>
            <person name="Haridas S."/>
            <person name="Wolfe K.H."/>
            <person name="Lopes M.R."/>
            <person name="Hittinger C.T."/>
            <person name="Goker M."/>
            <person name="Salamov A."/>
            <person name="Wisecaver J."/>
            <person name="Long T.M."/>
            <person name="Aerts A.L."/>
            <person name="Barry K."/>
            <person name="Choi C."/>
            <person name="Clum A."/>
            <person name="Coughlan A.Y."/>
            <person name="Deshpande S."/>
            <person name="Douglass A.P."/>
            <person name="Hanson S.J."/>
            <person name="Klenk H.-P."/>
            <person name="Labutti K."/>
            <person name="Lapidus A."/>
            <person name="Lindquist E."/>
            <person name="Lipzen A."/>
            <person name="Meier-Kolthoff J.P."/>
            <person name="Ohm R.A."/>
            <person name="Otillar R.P."/>
            <person name="Pangilinan J."/>
            <person name="Peng Y."/>
            <person name="Rokas A."/>
            <person name="Rosa C.A."/>
            <person name="Scheuner C."/>
            <person name="Sibirny A.A."/>
            <person name="Slot J.C."/>
            <person name="Stielow J.B."/>
            <person name="Sun H."/>
            <person name="Kurtzman C.P."/>
            <person name="Blackwell M."/>
            <person name="Grigoriev I.V."/>
            <person name="Jeffries T.W."/>
        </authorList>
    </citation>
    <scope>NUCLEOTIDE SEQUENCE [LARGE SCALE GENOMIC DNA]</scope>
    <source>
        <strain evidence="10">NRRL YB-2248</strain>
    </source>
</reference>
<evidence type="ECO:0000259" key="8">
    <source>
        <dbReference type="PROSITE" id="PS50048"/>
    </source>
</evidence>
<gene>
    <name evidence="9" type="ORF">CANARDRAFT_7856</name>
</gene>
<proteinExistence type="predicted"/>
<dbReference type="InterPro" id="IPR001138">
    <property type="entry name" value="Zn2Cys6_DnaBD"/>
</dbReference>
<keyword evidence="6" id="KW-0539">Nucleus</keyword>
<dbReference type="OrthoDB" id="3991215at2759"/>
<name>A0A1E4T0E4_9ASCO</name>
<dbReference type="PROSITE" id="PS50048">
    <property type="entry name" value="ZN2_CY6_FUNGAL_2"/>
    <property type="match status" value="1"/>
</dbReference>
<keyword evidence="3" id="KW-0805">Transcription regulation</keyword>
<dbReference type="Pfam" id="PF00172">
    <property type="entry name" value="Zn_clus"/>
    <property type="match status" value="1"/>
</dbReference>
<dbReference type="SUPFAM" id="SSF57701">
    <property type="entry name" value="Zn2/Cys6 DNA-binding domain"/>
    <property type="match status" value="1"/>
</dbReference>
<evidence type="ECO:0000313" key="10">
    <source>
        <dbReference type="Proteomes" id="UP000094801"/>
    </source>
</evidence>
<evidence type="ECO:0000256" key="1">
    <source>
        <dbReference type="ARBA" id="ARBA00022723"/>
    </source>
</evidence>
<keyword evidence="1" id="KW-0479">Metal-binding</keyword>
<dbReference type="GO" id="GO:0008270">
    <property type="term" value="F:zinc ion binding"/>
    <property type="evidence" value="ECO:0007669"/>
    <property type="project" value="InterPro"/>
</dbReference>
<dbReference type="PROSITE" id="PS00463">
    <property type="entry name" value="ZN2_CY6_FUNGAL_1"/>
    <property type="match status" value="1"/>
</dbReference>
<evidence type="ECO:0000256" key="7">
    <source>
        <dbReference type="SAM" id="MobiDB-lite"/>
    </source>
</evidence>
<sequence>MSFFEEAFSTEELNKYSAAERSTDKYHIIRQPLTPVNLSRNSSYLSSHIERSINIPFWDISGVKFDSNKKYIQDLGHDTSYFTAPEEDDELIYKRVVSRDTSKKVISPEKLSLVVPRSHNHRSKISTIRCLSDSLNNAGLHLEPPTSQKSVFKRIYEDYEFFQGWPEKTGNTSHIDHREHDENSQNMRSNMHDFLNASDSNFLAQSSLAGTEDTISIDLAPLLGEQSEETPRTGTLSPIGVSHSPPQDKIPMKFARENKKTKKEIRLNLLSSKNKGQYELPQPLPKNKGQYDLPQPLPKKRGRKPGSTNKIKKDKAPKNYISKSSRTTRKQKGLTTYTDQNSESDEVEQKRVRNRAPRSKNGCWTCRLRRKRCPEQRPNCSECLRLGLVCDGYSTERPPFMRNSQESKDKMEEIKRITLAKKKRGTKLKYEEEIKINFTAPQSTSLIHNSETQGEKITPGVDLAITS</sequence>
<dbReference type="GO" id="GO:0000981">
    <property type="term" value="F:DNA-binding transcription factor activity, RNA polymerase II-specific"/>
    <property type="evidence" value="ECO:0007669"/>
    <property type="project" value="InterPro"/>
</dbReference>
<organism evidence="9 10">
    <name type="scientific">[Candida] arabinofermentans NRRL YB-2248</name>
    <dbReference type="NCBI Taxonomy" id="983967"/>
    <lineage>
        <taxon>Eukaryota</taxon>
        <taxon>Fungi</taxon>
        <taxon>Dikarya</taxon>
        <taxon>Ascomycota</taxon>
        <taxon>Saccharomycotina</taxon>
        <taxon>Pichiomycetes</taxon>
        <taxon>Pichiales</taxon>
        <taxon>Pichiaceae</taxon>
        <taxon>Ogataea</taxon>
        <taxon>Ogataea/Candida clade</taxon>
    </lineage>
</organism>
<dbReference type="AlphaFoldDB" id="A0A1E4T0E4"/>
<evidence type="ECO:0000256" key="6">
    <source>
        <dbReference type="ARBA" id="ARBA00023242"/>
    </source>
</evidence>
<feature type="domain" description="Zn(2)-C6 fungal-type" evidence="8">
    <location>
        <begin position="362"/>
        <end position="390"/>
    </location>
</feature>
<protein>
    <recommendedName>
        <fullName evidence="8">Zn(2)-C6 fungal-type domain-containing protein</fullName>
    </recommendedName>
</protein>
<feature type="region of interest" description="Disordered" evidence="7">
    <location>
        <begin position="225"/>
        <end position="359"/>
    </location>
</feature>
<accession>A0A1E4T0E4</accession>
<evidence type="ECO:0000256" key="4">
    <source>
        <dbReference type="ARBA" id="ARBA00023125"/>
    </source>
</evidence>
<keyword evidence="10" id="KW-1185">Reference proteome</keyword>
<dbReference type="EMBL" id="KV453853">
    <property type="protein sequence ID" value="ODV85208.1"/>
    <property type="molecule type" value="Genomic_DNA"/>
</dbReference>
<keyword evidence="4" id="KW-0238">DNA-binding</keyword>
<dbReference type="CDD" id="cd00067">
    <property type="entry name" value="GAL4"/>
    <property type="match status" value="1"/>
</dbReference>
<dbReference type="Gene3D" id="4.10.240.10">
    <property type="entry name" value="Zn(2)-C6 fungal-type DNA-binding domain"/>
    <property type="match status" value="1"/>
</dbReference>
<evidence type="ECO:0000256" key="5">
    <source>
        <dbReference type="ARBA" id="ARBA00023163"/>
    </source>
</evidence>
<evidence type="ECO:0000313" key="9">
    <source>
        <dbReference type="EMBL" id="ODV85208.1"/>
    </source>
</evidence>
<keyword evidence="2" id="KW-0862">Zinc</keyword>
<keyword evidence="5" id="KW-0804">Transcription</keyword>
<dbReference type="PANTHER" id="PTHR36206:SF4">
    <property type="entry name" value="HYPOTHETICAL CONSERVED PROTEIN (EUROFUNG)-RELATED"/>
    <property type="match status" value="1"/>
</dbReference>
<evidence type="ECO:0000256" key="3">
    <source>
        <dbReference type="ARBA" id="ARBA00023015"/>
    </source>
</evidence>
<dbReference type="STRING" id="983967.A0A1E4T0E4"/>
<feature type="compositionally biased region" description="Basic residues" evidence="7">
    <location>
        <begin position="298"/>
        <end position="315"/>
    </location>
</feature>
<dbReference type="SMART" id="SM00066">
    <property type="entry name" value="GAL4"/>
    <property type="match status" value="1"/>
</dbReference>